<dbReference type="Gene3D" id="3.90.550.10">
    <property type="entry name" value="Spore Coat Polysaccharide Biosynthesis Protein SpsA, Chain A"/>
    <property type="match status" value="1"/>
</dbReference>
<dbReference type="PANTHER" id="PTHR46390:SF1">
    <property type="entry name" value="MANNOSE-1-PHOSPHATE GUANYLYLTRANSFERASE"/>
    <property type="match status" value="1"/>
</dbReference>
<evidence type="ECO:0000313" key="3">
    <source>
        <dbReference type="Proteomes" id="UP000187412"/>
    </source>
</evidence>
<dbReference type="InterPro" id="IPR029044">
    <property type="entry name" value="Nucleotide-diphossugar_trans"/>
</dbReference>
<evidence type="ECO:0000259" key="1">
    <source>
        <dbReference type="Pfam" id="PF00483"/>
    </source>
</evidence>
<dbReference type="SUPFAM" id="SSF53448">
    <property type="entry name" value="Nucleotide-diphospho-sugar transferases"/>
    <property type="match status" value="1"/>
</dbReference>
<accession>A0ABX3GYJ3</accession>
<comment type="caution">
    <text evidence="2">The sequence shown here is derived from an EMBL/GenBank/DDBJ whole genome shotgun (WGS) entry which is preliminary data.</text>
</comment>
<proteinExistence type="predicted"/>
<gene>
    <name evidence="2" type="ORF">BSK56_28450</name>
</gene>
<dbReference type="InterPro" id="IPR051161">
    <property type="entry name" value="Mannose-6P_isomerase_type2"/>
</dbReference>
<dbReference type="SUPFAM" id="SSF51182">
    <property type="entry name" value="RmlC-like cupins"/>
    <property type="match status" value="1"/>
</dbReference>
<keyword evidence="3" id="KW-1185">Reference proteome</keyword>
<dbReference type="Proteomes" id="UP000187412">
    <property type="component" value="Unassembled WGS sequence"/>
</dbReference>
<sequence length="442" mass="48187">MHTILLCGGSGQRLWPLSGRIRSKMFLELLPAPGGGTESMLGRVCRQLSHCGLGESALFVTHKDQMALTRRYTGNGYPVIGEPYKRGTFTAAALGALYLYSTGKAKPEDTLCVAPADMFADDTFFRLFHQFTDTLAASQADLVLLGTRPTDPSDQYGYIVPGKGTTSVYSPVISFEEKPVISRARELIREHALWNCGVFAFSLRFMLSHLEQMGLPIDLAAFTDAYPGFPVRSFDKEVAERSSKAVVLPHEGEWRDLGSWETLTAQLNHHVIGAGGIWGESGHTHIVNELNIPLHVIGVPGIVAVGSPEGILIAGKAEANAIKEILQDVSAAPRYGETEWGSFTVLDEATSGSGLVLTIKLSLLPDHALPEMPCLHSSKSWMIVSGHGEVVLNGSVAAARTGEIFTMVRGDRHEIRAFTAMKLIEIRTLEEQDEDHDRLYDS</sequence>
<dbReference type="InterPro" id="IPR005835">
    <property type="entry name" value="NTP_transferase_dom"/>
</dbReference>
<evidence type="ECO:0000313" key="2">
    <source>
        <dbReference type="EMBL" id="OMD40644.1"/>
    </source>
</evidence>
<protein>
    <recommendedName>
        <fullName evidence="1">Nucleotidyl transferase domain-containing protein</fullName>
    </recommendedName>
</protein>
<dbReference type="InterPro" id="IPR011051">
    <property type="entry name" value="RmlC_Cupin_sf"/>
</dbReference>
<dbReference type="PANTHER" id="PTHR46390">
    <property type="entry name" value="MANNOSE-1-PHOSPHATE GUANYLYLTRANSFERASE"/>
    <property type="match status" value="1"/>
</dbReference>
<dbReference type="EMBL" id="MPTB01000050">
    <property type="protein sequence ID" value="OMD40644.1"/>
    <property type="molecule type" value="Genomic_DNA"/>
</dbReference>
<feature type="domain" description="Nucleotidyl transferase" evidence="1">
    <location>
        <begin position="3"/>
        <end position="264"/>
    </location>
</feature>
<name>A0ABX3GYJ3_PAEBO</name>
<dbReference type="RefSeq" id="WP_076113803.1">
    <property type="nucleotide sequence ID" value="NZ_MPTB01000050.1"/>
</dbReference>
<reference evidence="2 3" key="1">
    <citation type="submission" date="2016-10" db="EMBL/GenBank/DDBJ databases">
        <title>Paenibacillus species isolates.</title>
        <authorList>
            <person name="Beno S.M."/>
        </authorList>
    </citation>
    <scope>NUCLEOTIDE SEQUENCE [LARGE SCALE GENOMIC DNA]</scope>
    <source>
        <strain evidence="2 3">FSL H7-0744</strain>
    </source>
</reference>
<organism evidence="2 3">
    <name type="scientific">Paenibacillus borealis</name>
    <dbReference type="NCBI Taxonomy" id="160799"/>
    <lineage>
        <taxon>Bacteria</taxon>
        <taxon>Bacillati</taxon>
        <taxon>Bacillota</taxon>
        <taxon>Bacilli</taxon>
        <taxon>Bacillales</taxon>
        <taxon>Paenibacillaceae</taxon>
        <taxon>Paenibacillus</taxon>
    </lineage>
</organism>
<dbReference type="Pfam" id="PF00483">
    <property type="entry name" value="NTP_transferase"/>
    <property type="match status" value="1"/>
</dbReference>